<keyword evidence="1" id="KW-0862">Zinc</keyword>
<gene>
    <name evidence="4" type="ORF">CITCOLO1_LOCUS20428</name>
</gene>
<dbReference type="PANTHER" id="PTHR46400:SF5">
    <property type="entry name" value="RING-TYPE DOMAIN-CONTAINING PROTEIN"/>
    <property type="match status" value="1"/>
</dbReference>
<dbReference type="PANTHER" id="PTHR46400">
    <property type="entry name" value="RING/U-BOX SUPERFAMILY PROTEIN"/>
    <property type="match status" value="1"/>
</dbReference>
<dbReference type="InterPro" id="IPR001841">
    <property type="entry name" value="Znf_RING"/>
</dbReference>
<protein>
    <recommendedName>
        <fullName evidence="3">RING-type domain-containing protein</fullName>
    </recommendedName>
</protein>
<dbReference type="PROSITE" id="PS50089">
    <property type="entry name" value="ZF_RING_2"/>
    <property type="match status" value="1"/>
</dbReference>
<keyword evidence="2" id="KW-0812">Transmembrane</keyword>
<dbReference type="Proteomes" id="UP001642487">
    <property type="component" value="Chromosome 8"/>
</dbReference>
<accession>A0ABP0Z9P5</accession>
<evidence type="ECO:0000256" key="2">
    <source>
        <dbReference type="SAM" id="Phobius"/>
    </source>
</evidence>
<dbReference type="SUPFAM" id="SSF57850">
    <property type="entry name" value="RING/U-box"/>
    <property type="match status" value="1"/>
</dbReference>
<dbReference type="InterPro" id="IPR013083">
    <property type="entry name" value="Znf_RING/FYVE/PHD"/>
</dbReference>
<feature type="domain" description="RING-type" evidence="3">
    <location>
        <begin position="271"/>
        <end position="311"/>
    </location>
</feature>
<reference evidence="4 5" key="1">
    <citation type="submission" date="2024-03" db="EMBL/GenBank/DDBJ databases">
        <authorList>
            <person name="Gkanogiannis A."/>
            <person name="Becerra Lopez-Lavalle L."/>
        </authorList>
    </citation>
    <scope>NUCLEOTIDE SEQUENCE [LARGE SCALE GENOMIC DNA]</scope>
</reference>
<dbReference type="InterPro" id="IPR033276">
    <property type="entry name" value="BB"/>
</dbReference>
<keyword evidence="2" id="KW-0472">Membrane</keyword>
<evidence type="ECO:0000313" key="5">
    <source>
        <dbReference type="Proteomes" id="UP001642487"/>
    </source>
</evidence>
<keyword evidence="2" id="KW-1133">Transmembrane helix</keyword>
<keyword evidence="1" id="KW-0479">Metal-binding</keyword>
<dbReference type="EMBL" id="OZ021742">
    <property type="protein sequence ID" value="CAK9328026.1"/>
    <property type="molecule type" value="Genomic_DNA"/>
</dbReference>
<sequence>MINKANKKPLLFVSFISFFYTSLSLLPPIGFFSADPHVLLSFSSLGFGVGAGWLSCADRSVVGIYLWDSVVYEMSWNNTQTEVHHVNTSYPYNTAGSFLEYFEGLTYEHVNFIFSGASHSQPQENVYPPLNSNFYKFGFSDFGSPTYYNQPQAYRVHDHEPIIYEHRRLESSATQPNLQSTVNPEFEEISNTTAFDNHVECPRRHHNSHDFQVIWQDNVDPDNMTYEELIELGETVGTQSRGLSQELIALLPISKYKYSFFSRKKSRGERCVICQMEYKRGDRRITLPCKHIYHAGCGTKWLSINKACPICYTEVFGDTSKR</sequence>
<dbReference type="Pfam" id="PF13639">
    <property type="entry name" value="zf-RING_2"/>
    <property type="match status" value="1"/>
</dbReference>
<name>A0ABP0Z9P5_9ROSI</name>
<evidence type="ECO:0000259" key="3">
    <source>
        <dbReference type="PROSITE" id="PS50089"/>
    </source>
</evidence>
<proteinExistence type="predicted"/>
<evidence type="ECO:0000256" key="1">
    <source>
        <dbReference type="PROSITE-ProRule" id="PRU00175"/>
    </source>
</evidence>
<dbReference type="Gene3D" id="3.30.40.10">
    <property type="entry name" value="Zinc/RING finger domain, C3HC4 (zinc finger)"/>
    <property type="match status" value="1"/>
</dbReference>
<organism evidence="4 5">
    <name type="scientific">Citrullus colocynthis</name>
    <name type="common">colocynth</name>
    <dbReference type="NCBI Taxonomy" id="252529"/>
    <lineage>
        <taxon>Eukaryota</taxon>
        <taxon>Viridiplantae</taxon>
        <taxon>Streptophyta</taxon>
        <taxon>Embryophyta</taxon>
        <taxon>Tracheophyta</taxon>
        <taxon>Spermatophyta</taxon>
        <taxon>Magnoliopsida</taxon>
        <taxon>eudicotyledons</taxon>
        <taxon>Gunneridae</taxon>
        <taxon>Pentapetalae</taxon>
        <taxon>rosids</taxon>
        <taxon>fabids</taxon>
        <taxon>Cucurbitales</taxon>
        <taxon>Cucurbitaceae</taxon>
        <taxon>Benincaseae</taxon>
        <taxon>Citrullus</taxon>
    </lineage>
</organism>
<keyword evidence="5" id="KW-1185">Reference proteome</keyword>
<dbReference type="SMART" id="SM00184">
    <property type="entry name" value="RING"/>
    <property type="match status" value="1"/>
</dbReference>
<keyword evidence="1" id="KW-0863">Zinc-finger</keyword>
<evidence type="ECO:0000313" key="4">
    <source>
        <dbReference type="EMBL" id="CAK9328026.1"/>
    </source>
</evidence>
<feature type="transmembrane region" description="Helical" evidence="2">
    <location>
        <begin position="12"/>
        <end position="32"/>
    </location>
</feature>